<feature type="coiled-coil region" evidence="3">
    <location>
        <begin position="10"/>
        <end position="40"/>
    </location>
</feature>
<protein>
    <recommendedName>
        <fullName evidence="6">OmpH family outer membrane protein</fullName>
    </recommendedName>
</protein>
<name>A0ABQ1UWJ0_9BACT</name>
<keyword evidence="2" id="KW-0732">Signal</keyword>
<dbReference type="Proteomes" id="UP000632273">
    <property type="component" value="Unassembled WGS sequence"/>
</dbReference>
<evidence type="ECO:0000256" key="2">
    <source>
        <dbReference type="ARBA" id="ARBA00022729"/>
    </source>
</evidence>
<dbReference type="SUPFAM" id="SSF111384">
    <property type="entry name" value="OmpH-like"/>
    <property type="match status" value="1"/>
</dbReference>
<evidence type="ECO:0000256" key="3">
    <source>
        <dbReference type="SAM" id="Coils"/>
    </source>
</evidence>
<evidence type="ECO:0008006" key="6">
    <source>
        <dbReference type="Google" id="ProtNLM"/>
    </source>
</evidence>
<comment type="caution">
    <text evidence="4">The sequence shown here is derived from an EMBL/GenBank/DDBJ whole genome shotgun (WGS) entry which is preliminary data.</text>
</comment>
<dbReference type="InterPro" id="IPR024930">
    <property type="entry name" value="Skp_dom_sf"/>
</dbReference>
<evidence type="ECO:0000313" key="4">
    <source>
        <dbReference type="EMBL" id="GGF27937.1"/>
    </source>
</evidence>
<proteinExistence type="inferred from homology"/>
<evidence type="ECO:0000256" key="1">
    <source>
        <dbReference type="ARBA" id="ARBA00009091"/>
    </source>
</evidence>
<dbReference type="PANTHER" id="PTHR35089">
    <property type="entry name" value="CHAPERONE PROTEIN SKP"/>
    <property type="match status" value="1"/>
</dbReference>
<sequence>MDSLAAETKAITAELTKRAKEQQLQQYREAIQQKAVAEQQRLDKETLDEINAYLKQYGKEKGYDFILGATEQGNIVYAAEGKDITEEVLTGLNQQYDRQHPTHP</sequence>
<keyword evidence="3" id="KW-0175">Coiled coil</keyword>
<evidence type="ECO:0000313" key="5">
    <source>
        <dbReference type="Proteomes" id="UP000632273"/>
    </source>
</evidence>
<dbReference type="EMBL" id="BMHT01000013">
    <property type="protein sequence ID" value="GGF27937.1"/>
    <property type="molecule type" value="Genomic_DNA"/>
</dbReference>
<dbReference type="Gene3D" id="3.30.910.20">
    <property type="entry name" value="Skp domain"/>
    <property type="match status" value="1"/>
</dbReference>
<dbReference type="InterPro" id="IPR005632">
    <property type="entry name" value="Chaperone_Skp"/>
</dbReference>
<keyword evidence="5" id="KW-1185">Reference proteome</keyword>
<dbReference type="Pfam" id="PF03938">
    <property type="entry name" value="OmpH"/>
    <property type="match status" value="1"/>
</dbReference>
<gene>
    <name evidence="4" type="ORF">GCM10011383_44550</name>
</gene>
<organism evidence="4 5">
    <name type="scientific">Hymenobacter cavernae</name>
    <dbReference type="NCBI Taxonomy" id="2044852"/>
    <lineage>
        <taxon>Bacteria</taxon>
        <taxon>Pseudomonadati</taxon>
        <taxon>Bacteroidota</taxon>
        <taxon>Cytophagia</taxon>
        <taxon>Cytophagales</taxon>
        <taxon>Hymenobacteraceae</taxon>
        <taxon>Hymenobacter</taxon>
    </lineage>
</organism>
<comment type="similarity">
    <text evidence="1">Belongs to the Skp family.</text>
</comment>
<accession>A0ABQ1UWJ0</accession>
<reference evidence="5" key="1">
    <citation type="journal article" date="2019" name="Int. J. Syst. Evol. Microbiol.">
        <title>The Global Catalogue of Microorganisms (GCM) 10K type strain sequencing project: providing services to taxonomists for standard genome sequencing and annotation.</title>
        <authorList>
            <consortium name="The Broad Institute Genomics Platform"/>
            <consortium name="The Broad Institute Genome Sequencing Center for Infectious Disease"/>
            <person name="Wu L."/>
            <person name="Ma J."/>
        </authorList>
    </citation>
    <scope>NUCLEOTIDE SEQUENCE [LARGE SCALE GENOMIC DNA]</scope>
    <source>
        <strain evidence="5">CGMCC 1.15197</strain>
    </source>
</reference>
<dbReference type="PANTHER" id="PTHR35089:SF1">
    <property type="entry name" value="CHAPERONE PROTEIN SKP"/>
    <property type="match status" value="1"/>
</dbReference>